<feature type="transmembrane region" description="Helical" evidence="6">
    <location>
        <begin position="37"/>
        <end position="54"/>
    </location>
</feature>
<dbReference type="KEGG" id="hoh:Hoch_3074"/>
<dbReference type="OrthoDB" id="9809509at2"/>
<dbReference type="AlphaFoldDB" id="D0LR72"/>
<dbReference type="InterPro" id="IPR037185">
    <property type="entry name" value="EmrE-like"/>
</dbReference>
<feature type="transmembrane region" description="Helical" evidence="6">
    <location>
        <begin position="125"/>
        <end position="143"/>
    </location>
</feature>
<feature type="transmembrane region" description="Helical" evidence="6">
    <location>
        <begin position="272"/>
        <end position="289"/>
    </location>
</feature>
<dbReference type="Pfam" id="PF00892">
    <property type="entry name" value="EamA"/>
    <property type="match status" value="2"/>
</dbReference>
<keyword evidence="3 6" id="KW-0812">Transmembrane</keyword>
<dbReference type="PANTHER" id="PTHR32322">
    <property type="entry name" value="INNER MEMBRANE TRANSPORTER"/>
    <property type="match status" value="1"/>
</dbReference>
<evidence type="ECO:0000256" key="4">
    <source>
        <dbReference type="ARBA" id="ARBA00022989"/>
    </source>
</evidence>
<dbReference type="HOGENOM" id="CLU_033863_10_0_7"/>
<keyword evidence="5 6" id="KW-0472">Membrane</keyword>
<feature type="domain" description="EamA" evidence="7">
    <location>
        <begin position="9"/>
        <end position="138"/>
    </location>
</feature>
<feature type="transmembrane region" description="Helical" evidence="6">
    <location>
        <begin position="66"/>
        <end position="88"/>
    </location>
</feature>
<sequence length="313" mass="33314">MRSPKLHGLIVAFVLLWNSGFIGAELGLPYADPFTLLFWRYLLLSGVLLLFLLVRQRRLWPGRGSVALAATVGVLAHGVWLACSLLALSYQVDAGIVALVVALQPLTTGALSGLAVGEPTKRHQWLGLLLGFCGVAFAVGARIERADSAPFAAYLLPLGAVAAITTASLLQRRQENAGRSLPLVLSLFYQSLATTLALAVPAVLFEGLATRWTATFAGYLLWLAVAVSLGAYAAMWRLLARIDATRVAGLFYLGPPVTAAMAWLAFGDPLRLSDVIGFAIACLGIVLLLRRSGEDAEPQSPSDHTSEINAPAR</sequence>
<dbReference type="RefSeq" id="WP_012828180.1">
    <property type="nucleotide sequence ID" value="NC_013440.1"/>
</dbReference>
<proteinExistence type="inferred from homology"/>
<evidence type="ECO:0000256" key="1">
    <source>
        <dbReference type="ARBA" id="ARBA00004141"/>
    </source>
</evidence>
<evidence type="ECO:0000256" key="5">
    <source>
        <dbReference type="ARBA" id="ARBA00023136"/>
    </source>
</evidence>
<gene>
    <name evidence="8" type="ordered locus">Hoch_3074</name>
</gene>
<dbReference type="InterPro" id="IPR000620">
    <property type="entry name" value="EamA_dom"/>
</dbReference>
<feature type="transmembrane region" description="Helical" evidence="6">
    <location>
        <begin position="216"/>
        <end position="235"/>
    </location>
</feature>
<feature type="transmembrane region" description="Helical" evidence="6">
    <location>
        <begin position="149"/>
        <end position="170"/>
    </location>
</feature>
<evidence type="ECO:0000313" key="8">
    <source>
        <dbReference type="EMBL" id="ACY15580.1"/>
    </source>
</evidence>
<dbReference type="STRING" id="502025.Hoch_3074"/>
<name>D0LR72_HALO1</name>
<dbReference type="GO" id="GO:0016020">
    <property type="term" value="C:membrane"/>
    <property type="evidence" value="ECO:0007669"/>
    <property type="project" value="UniProtKB-SubCell"/>
</dbReference>
<dbReference type="InterPro" id="IPR050638">
    <property type="entry name" value="AA-Vitamin_Transporters"/>
</dbReference>
<evidence type="ECO:0000256" key="3">
    <source>
        <dbReference type="ARBA" id="ARBA00022692"/>
    </source>
</evidence>
<reference evidence="8 9" key="1">
    <citation type="journal article" date="2010" name="Stand. Genomic Sci.">
        <title>Complete genome sequence of Haliangium ochraceum type strain (SMP-2).</title>
        <authorList>
            <consortium name="US DOE Joint Genome Institute (JGI-PGF)"/>
            <person name="Ivanova N."/>
            <person name="Daum C."/>
            <person name="Lang E."/>
            <person name="Abt B."/>
            <person name="Kopitz M."/>
            <person name="Saunders E."/>
            <person name="Lapidus A."/>
            <person name="Lucas S."/>
            <person name="Glavina Del Rio T."/>
            <person name="Nolan M."/>
            <person name="Tice H."/>
            <person name="Copeland A."/>
            <person name="Cheng J.F."/>
            <person name="Chen F."/>
            <person name="Bruce D."/>
            <person name="Goodwin L."/>
            <person name="Pitluck S."/>
            <person name="Mavromatis K."/>
            <person name="Pati A."/>
            <person name="Mikhailova N."/>
            <person name="Chen A."/>
            <person name="Palaniappan K."/>
            <person name="Land M."/>
            <person name="Hauser L."/>
            <person name="Chang Y.J."/>
            <person name="Jeffries C.D."/>
            <person name="Detter J.C."/>
            <person name="Brettin T."/>
            <person name="Rohde M."/>
            <person name="Goker M."/>
            <person name="Bristow J."/>
            <person name="Markowitz V."/>
            <person name="Eisen J.A."/>
            <person name="Hugenholtz P."/>
            <person name="Kyrpides N.C."/>
            <person name="Klenk H.P."/>
        </authorList>
    </citation>
    <scope>NUCLEOTIDE SEQUENCE [LARGE SCALE GENOMIC DNA]</scope>
    <source>
        <strain evidence="9">DSM 14365 / CIP 107738 / JCM 11303 / AJ 13395 / SMP-2</strain>
    </source>
</reference>
<feature type="transmembrane region" description="Helical" evidence="6">
    <location>
        <begin position="182"/>
        <end position="204"/>
    </location>
</feature>
<organism evidence="8 9">
    <name type="scientific">Haliangium ochraceum (strain DSM 14365 / JCM 11303 / SMP-2)</name>
    <dbReference type="NCBI Taxonomy" id="502025"/>
    <lineage>
        <taxon>Bacteria</taxon>
        <taxon>Pseudomonadati</taxon>
        <taxon>Myxococcota</taxon>
        <taxon>Polyangia</taxon>
        <taxon>Haliangiales</taxon>
        <taxon>Kofleriaceae</taxon>
        <taxon>Haliangium</taxon>
    </lineage>
</organism>
<feature type="transmembrane region" description="Helical" evidence="6">
    <location>
        <begin position="247"/>
        <end position="266"/>
    </location>
</feature>
<dbReference type="EMBL" id="CP001804">
    <property type="protein sequence ID" value="ACY15580.1"/>
    <property type="molecule type" value="Genomic_DNA"/>
</dbReference>
<evidence type="ECO:0000256" key="6">
    <source>
        <dbReference type="SAM" id="Phobius"/>
    </source>
</evidence>
<keyword evidence="4 6" id="KW-1133">Transmembrane helix</keyword>
<feature type="domain" description="EamA" evidence="7">
    <location>
        <begin position="155"/>
        <end position="289"/>
    </location>
</feature>
<feature type="transmembrane region" description="Helical" evidence="6">
    <location>
        <begin position="94"/>
        <end position="116"/>
    </location>
</feature>
<comment type="subcellular location">
    <subcellularLocation>
        <location evidence="1">Membrane</location>
        <topology evidence="1">Multi-pass membrane protein</topology>
    </subcellularLocation>
</comment>
<evidence type="ECO:0000256" key="2">
    <source>
        <dbReference type="ARBA" id="ARBA00007362"/>
    </source>
</evidence>
<dbReference type="Proteomes" id="UP000001880">
    <property type="component" value="Chromosome"/>
</dbReference>
<accession>D0LR72</accession>
<comment type="similarity">
    <text evidence="2">Belongs to the EamA transporter family.</text>
</comment>
<dbReference type="eggNOG" id="COG0697">
    <property type="taxonomic scope" value="Bacteria"/>
</dbReference>
<evidence type="ECO:0000313" key="9">
    <source>
        <dbReference type="Proteomes" id="UP000001880"/>
    </source>
</evidence>
<dbReference type="PANTHER" id="PTHR32322:SF2">
    <property type="entry name" value="EAMA DOMAIN-CONTAINING PROTEIN"/>
    <property type="match status" value="1"/>
</dbReference>
<dbReference type="SUPFAM" id="SSF103481">
    <property type="entry name" value="Multidrug resistance efflux transporter EmrE"/>
    <property type="match status" value="2"/>
</dbReference>
<keyword evidence="9" id="KW-1185">Reference proteome</keyword>
<protein>
    <recommendedName>
        <fullName evidence="7">EamA domain-containing protein</fullName>
    </recommendedName>
</protein>
<evidence type="ECO:0000259" key="7">
    <source>
        <dbReference type="Pfam" id="PF00892"/>
    </source>
</evidence>